<dbReference type="PROSITE" id="PS51257">
    <property type="entry name" value="PROKAR_LIPOPROTEIN"/>
    <property type="match status" value="1"/>
</dbReference>
<proteinExistence type="predicted"/>
<reference evidence="1 2" key="1">
    <citation type="journal article" date="2020" name="Microb. Ecol.">
        <title>Ecogenomics of the Marine Benthic Filamentous Cyanobacterium Adonisia.</title>
        <authorList>
            <person name="Walter J.M."/>
            <person name="Coutinho F.H."/>
            <person name="Leomil L."/>
            <person name="Hargreaves P.I."/>
            <person name="Campeao M.E."/>
            <person name="Vieira V.V."/>
            <person name="Silva B.S."/>
            <person name="Fistarol G.O."/>
            <person name="Salomon P.S."/>
            <person name="Sawabe T."/>
            <person name="Mino S."/>
            <person name="Hosokawa M."/>
            <person name="Miyashita H."/>
            <person name="Maruyama F."/>
            <person name="van Verk M.C."/>
            <person name="Dutilh B.E."/>
            <person name="Thompson C.C."/>
            <person name="Thompson F.L."/>
        </authorList>
    </citation>
    <scope>NUCLEOTIDE SEQUENCE [LARGE SCALE GENOMIC DNA]</scope>
    <source>
        <strain evidence="1 2">CCMR0082</strain>
    </source>
</reference>
<evidence type="ECO:0000313" key="2">
    <source>
        <dbReference type="Proteomes" id="UP000473574"/>
    </source>
</evidence>
<sequence length="536" mass="59224">MKIWRWGCIGLVVAISACGPGEQATAPDSPGPNGADVTTTAAATAACDPMESQVPLQAATEVDLPFERFDFRPTEVEATESTLIFRGRRYGFTFCKRDRTWGVEALEVAPPVEEDYAEYFESLGDPDYETIASQEQSYQARVRLDASWVEGSETLENDLEQVIFELIKPGDSEPTAQVLYTNTDIIERELGATAGVPTITQTLVTDDALWWSIGFEQGEGASGIATVVQYQLDQDEIVLWQPSELGNAQITDLALTTADDEATLWLGTQYSGEGNPFLPAKGLVAFRPADNTVKTYTVENSPLIGAIPTRLWAEEEILWVATANGVCEIDWTAIDTNDSWACWRFIARTDIPTDQDLYASLLAETPMEQLDGTTTVEVLWLADTDISTPESSVRYEISYEPGITTEISQGADYYMGPEENPDDGYFWWPGQDWSWNGERFVRPWDQVAVNYVGGGPQGIGPTEYESFVADWQAMRGEFELLTLTPDVTEIIYYSAWIDGEDLEPWVTVTEAANAPLDTANPTDVVLTDLKKAAQSN</sequence>
<comment type="caution">
    <text evidence="1">The sequence shown here is derived from an EMBL/GenBank/DDBJ whole genome shotgun (WGS) entry which is preliminary data.</text>
</comment>
<accession>A0A6M0S269</accession>
<gene>
    <name evidence="1" type="ORF">D0962_06770</name>
</gene>
<protein>
    <submittedName>
        <fullName evidence="1">Uncharacterized protein</fullName>
    </submittedName>
</protein>
<dbReference type="EMBL" id="QZCE01000001">
    <property type="protein sequence ID" value="NEZ62486.1"/>
    <property type="molecule type" value="Genomic_DNA"/>
</dbReference>
<dbReference type="RefSeq" id="WP_163660959.1">
    <property type="nucleotide sequence ID" value="NZ_QZCE01000001.1"/>
</dbReference>
<evidence type="ECO:0000313" key="1">
    <source>
        <dbReference type="EMBL" id="NEZ62486.1"/>
    </source>
</evidence>
<organism evidence="1 2">
    <name type="scientific">Adonisia turfae CCMR0082</name>
    <dbReference type="NCBI Taxonomy" id="2304604"/>
    <lineage>
        <taxon>Bacteria</taxon>
        <taxon>Bacillati</taxon>
        <taxon>Cyanobacteriota</taxon>
        <taxon>Adonisia</taxon>
        <taxon>Adonisia turfae</taxon>
    </lineage>
</organism>
<dbReference type="AlphaFoldDB" id="A0A6M0S269"/>
<dbReference type="Proteomes" id="UP000473574">
    <property type="component" value="Unassembled WGS sequence"/>
</dbReference>
<name>A0A6M0S269_9CYAN</name>